<organism evidence="7 8">
    <name type="scientific">Phytophthora palmivora</name>
    <dbReference type="NCBI Taxonomy" id="4796"/>
    <lineage>
        <taxon>Eukaryota</taxon>
        <taxon>Sar</taxon>
        <taxon>Stramenopiles</taxon>
        <taxon>Oomycota</taxon>
        <taxon>Peronosporomycetes</taxon>
        <taxon>Peronosporales</taxon>
        <taxon>Peronosporaceae</taxon>
        <taxon>Phytophthora</taxon>
    </lineage>
</organism>
<dbReference type="InterPro" id="IPR027278">
    <property type="entry name" value="ACCD_DCysDesulf"/>
</dbReference>
<name>A0A2P4YSB4_9STRA</name>
<dbReference type="EMBL" id="NCKW01000334">
    <property type="protein sequence ID" value="POM80687.1"/>
    <property type="molecule type" value="Genomic_DNA"/>
</dbReference>
<sequence length="302" mass="33840">MLKSVPFVPPVWASALLRPPAKTLRLGHFPTPILPFSPPGLPEGVRLFIKRDDFSGLETSGNKIRKLEFLLAEALEQEADCIVTCGGIQSNHCRATAAVARMLGLDSYLLLRTNKPDEDPGLVGNVLFDRMLDANLIQMSRQEYGKYGSEAMIKRTCERLREEGRRPYAIPVAHAYIVCDNDEYFHGHIDGHILPAMGTPPDISSRQFLQITNAQGTGYARSTKKELEFIYSVSRKTGVLMDPVYSGKALFHLIRELNEAPEKFVGKNILFVHTGGQFGMYDKVDALQEIVRQDQVSRFVME</sequence>
<dbReference type="AlphaFoldDB" id="A0A2P4YSB4"/>
<evidence type="ECO:0000256" key="1">
    <source>
        <dbReference type="ARBA" id="ARBA00001933"/>
    </source>
</evidence>
<dbReference type="Proteomes" id="UP000237271">
    <property type="component" value="Unassembled WGS sequence"/>
</dbReference>
<evidence type="ECO:0000256" key="5">
    <source>
        <dbReference type="PIRSR" id="PIRSR006278-2"/>
    </source>
</evidence>
<feature type="domain" description="Tryptophan synthase beta chain-like PALP" evidence="6">
    <location>
        <begin position="25"/>
        <end position="173"/>
    </location>
</feature>
<evidence type="ECO:0000256" key="4">
    <source>
        <dbReference type="PIRSR" id="PIRSR006278-1"/>
    </source>
</evidence>
<comment type="caution">
    <text evidence="7">The sequence shown here is derived from an EMBL/GenBank/DDBJ whole genome shotgun (WGS) entry which is preliminary data.</text>
</comment>
<dbReference type="PANTHER" id="PTHR43780">
    <property type="entry name" value="1-AMINOCYCLOPROPANE-1-CARBOXYLATE DEAMINASE-RELATED"/>
    <property type="match status" value="1"/>
</dbReference>
<comment type="cofactor">
    <cofactor evidence="1">
        <name>pyridoxal 5'-phosphate</name>
        <dbReference type="ChEBI" id="CHEBI:597326"/>
    </cofactor>
</comment>
<dbReference type="FunFam" id="3.40.50.1100:FF:000037">
    <property type="entry name" value="Bifunctional D-cysteine desulfhydrase/1-aminocyclopropane-1-carboxylate deaminase, mitochondrial"/>
    <property type="match status" value="1"/>
</dbReference>
<dbReference type="SUPFAM" id="SSF53686">
    <property type="entry name" value="Tryptophan synthase beta subunit-like PLP-dependent enzymes"/>
    <property type="match status" value="1"/>
</dbReference>
<accession>A0A2P4YSB4</accession>
<gene>
    <name evidence="7" type="ORF">PHPALM_1446</name>
</gene>
<keyword evidence="3 5" id="KW-0663">Pyridoxal phosphate</keyword>
<keyword evidence="8" id="KW-1185">Reference proteome</keyword>
<feature type="active site" description="Nucleophile" evidence="4">
    <location>
        <position position="90"/>
    </location>
</feature>
<dbReference type="InterPro" id="IPR001926">
    <property type="entry name" value="TrpB-like_PALP"/>
</dbReference>
<reference evidence="7 8" key="1">
    <citation type="journal article" date="2017" name="Genome Biol. Evol.">
        <title>Phytophthora megakarya and P. palmivora, closely related causal agents of cacao black pod rot, underwent increases in genome sizes and gene numbers by different mechanisms.</title>
        <authorList>
            <person name="Ali S.S."/>
            <person name="Shao J."/>
            <person name="Lary D.J."/>
            <person name="Kronmiller B."/>
            <person name="Shen D."/>
            <person name="Strem M.D."/>
            <person name="Amoako-Attah I."/>
            <person name="Akrofi A.Y."/>
            <person name="Begoude B.A."/>
            <person name="Ten Hoopen G.M."/>
            <person name="Coulibaly K."/>
            <person name="Kebe B.I."/>
            <person name="Melnick R.L."/>
            <person name="Guiltinan M.J."/>
            <person name="Tyler B.M."/>
            <person name="Meinhardt L.W."/>
            <person name="Bailey B.A."/>
        </authorList>
    </citation>
    <scope>NUCLEOTIDE SEQUENCE [LARGE SCALE GENOMIC DNA]</scope>
    <source>
        <strain evidence="8">sbr112.9</strain>
    </source>
</reference>
<protein>
    <submittedName>
        <fullName evidence="7">D-cysteine desulfhydrase</fullName>
    </submittedName>
</protein>
<evidence type="ECO:0000313" key="8">
    <source>
        <dbReference type="Proteomes" id="UP000237271"/>
    </source>
</evidence>
<dbReference type="Gene3D" id="3.40.50.1100">
    <property type="match status" value="1"/>
</dbReference>
<dbReference type="InterPro" id="IPR036052">
    <property type="entry name" value="TrpB-like_PALP_sf"/>
</dbReference>
<comment type="similarity">
    <text evidence="2">Belongs to the ACC deaminase/D-cysteine desulfhydrase family.</text>
</comment>
<dbReference type="Pfam" id="PF00291">
    <property type="entry name" value="PALP"/>
    <property type="match status" value="1"/>
</dbReference>
<dbReference type="PANTHER" id="PTHR43780:SF2">
    <property type="entry name" value="1-AMINOCYCLOPROPANE-1-CARBOXYLATE DEAMINASE-RELATED"/>
    <property type="match status" value="1"/>
</dbReference>
<dbReference type="PIRSF" id="PIRSF006278">
    <property type="entry name" value="ACCD_DCysDesulf"/>
    <property type="match status" value="1"/>
</dbReference>
<evidence type="ECO:0000313" key="7">
    <source>
        <dbReference type="EMBL" id="POM80687.1"/>
    </source>
</evidence>
<dbReference type="GO" id="GO:0019148">
    <property type="term" value="F:D-cysteine desulfhydrase activity"/>
    <property type="evidence" value="ECO:0007669"/>
    <property type="project" value="TreeGrafter"/>
</dbReference>
<dbReference type="OrthoDB" id="10266364at2759"/>
<evidence type="ECO:0000256" key="3">
    <source>
        <dbReference type="ARBA" id="ARBA00022898"/>
    </source>
</evidence>
<evidence type="ECO:0000259" key="6">
    <source>
        <dbReference type="Pfam" id="PF00291"/>
    </source>
</evidence>
<proteinExistence type="inferred from homology"/>
<feature type="modified residue" description="N6-(pyridoxal phosphate)lysine" evidence="5">
    <location>
        <position position="63"/>
    </location>
</feature>
<evidence type="ECO:0000256" key="2">
    <source>
        <dbReference type="ARBA" id="ARBA00008639"/>
    </source>
</evidence>